<dbReference type="GO" id="GO:0000813">
    <property type="term" value="C:ESCRT I complex"/>
    <property type="evidence" value="ECO:0007669"/>
    <property type="project" value="TreeGrafter"/>
</dbReference>
<dbReference type="Gene3D" id="3.10.110.10">
    <property type="entry name" value="Ubiquitin Conjugating Enzyme"/>
    <property type="match status" value="1"/>
</dbReference>
<evidence type="ECO:0000256" key="1">
    <source>
        <dbReference type="SAM" id="MobiDB-lite"/>
    </source>
</evidence>
<evidence type="ECO:0000313" key="4">
    <source>
        <dbReference type="Proteomes" id="UP000654370"/>
    </source>
</evidence>
<dbReference type="OrthoDB" id="306304at2759"/>
<feature type="region of interest" description="Disordered" evidence="1">
    <location>
        <begin position="157"/>
        <end position="204"/>
    </location>
</feature>
<dbReference type="InterPro" id="IPR016135">
    <property type="entry name" value="UBQ-conjugating_enzyme/RWD"/>
</dbReference>
<feature type="compositionally biased region" description="Low complexity" evidence="1">
    <location>
        <begin position="159"/>
        <end position="169"/>
    </location>
</feature>
<dbReference type="GO" id="GO:0043130">
    <property type="term" value="F:ubiquitin binding"/>
    <property type="evidence" value="ECO:0007669"/>
    <property type="project" value="TreeGrafter"/>
</dbReference>
<organism evidence="3 4">
    <name type="scientific">Mortierella isabellina</name>
    <name type="common">Filamentous fungus</name>
    <name type="synonym">Umbelopsis isabellina</name>
    <dbReference type="NCBI Taxonomy" id="91625"/>
    <lineage>
        <taxon>Eukaryota</taxon>
        <taxon>Fungi</taxon>
        <taxon>Fungi incertae sedis</taxon>
        <taxon>Mucoromycota</taxon>
        <taxon>Mucoromycotina</taxon>
        <taxon>Umbelopsidomycetes</taxon>
        <taxon>Umbelopsidales</taxon>
        <taxon>Umbelopsidaceae</taxon>
        <taxon>Umbelopsis</taxon>
    </lineage>
</organism>
<dbReference type="CDD" id="cd11685">
    <property type="entry name" value="UEV_TSG101-like"/>
    <property type="match status" value="1"/>
</dbReference>
<feature type="domain" description="UEV" evidence="2">
    <location>
        <begin position="16"/>
        <end position="161"/>
    </location>
</feature>
<dbReference type="GO" id="GO:0015031">
    <property type="term" value="P:protein transport"/>
    <property type="evidence" value="ECO:0007669"/>
    <property type="project" value="InterPro"/>
</dbReference>
<evidence type="ECO:0000313" key="3">
    <source>
        <dbReference type="EMBL" id="KAG2175644.1"/>
    </source>
</evidence>
<accession>A0A8H7UDN4</accession>
<evidence type="ECO:0000259" key="2">
    <source>
        <dbReference type="PROSITE" id="PS51322"/>
    </source>
</evidence>
<dbReference type="AlphaFoldDB" id="A0A8H7UDN4"/>
<name>A0A8H7UDN4_MORIS</name>
<dbReference type="Pfam" id="PF05743">
    <property type="entry name" value="UEV"/>
    <property type="match status" value="1"/>
</dbReference>
<proteinExistence type="predicted"/>
<dbReference type="InterPro" id="IPR052070">
    <property type="entry name" value="ESCRT-I_UEV_domain"/>
</dbReference>
<dbReference type="InterPro" id="IPR008883">
    <property type="entry name" value="UEV_N"/>
</dbReference>
<dbReference type="SUPFAM" id="SSF54495">
    <property type="entry name" value="UBC-like"/>
    <property type="match status" value="1"/>
</dbReference>
<comment type="caution">
    <text evidence="3">The sequence shown here is derived from an EMBL/GenBank/DDBJ whole genome shotgun (WGS) entry which is preliminary data.</text>
</comment>
<dbReference type="Proteomes" id="UP000654370">
    <property type="component" value="Unassembled WGS sequence"/>
</dbReference>
<reference evidence="3" key="1">
    <citation type="submission" date="2020-12" db="EMBL/GenBank/DDBJ databases">
        <title>Metabolic potential, ecology and presence of endohyphal bacteria is reflected in genomic diversity of Mucoromycotina.</title>
        <authorList>
            <person name="Muszewska A."/>
            <person name="Okrasinska A."/>
            <person name="Steczkiewicz K."/>
            <person name="Drgas O."/>
            <person name="Orlowska M."/>
            <person name="Perlinska-Lenart U."/>
            <person name="Aleksandrzak-Piekarczyk T."/>
            <person name="Szatraj K."/>
            <person name="Zielenkiewicz U."/>
            <person name="Pilsyk S."/>
            <person name="Malc E."/>
            <person name="Mieczkowski P."/>
            <person name="Kruszewska J.S."/>
            <person name="Biernat P."/>
            <person name="Pawlowska J."/>
        </authorList>
    </citation>
    <scope>NUCLEOTIDE SEQUENCE</scope>
    <source>
        <strain evidence="3">WA0000067209</strain>
    </source>
</reference>
<keyword evidence="4" id="KW-1185">Reference proteome</keyword>
<dbReference type="PROSITE" id="PS51322">
    <property type="entry name" value="UEV"/>
    <property type="match status" value="1"/>
</dbReference>
<protein>
    <recommendedName>
        <fullName evidence="2">UEV domain-containing protein</fullName>
    </recommendedName>
</protein>
<feature type="compositionally biased region" description="Polar residues" evidence="1">
    <location>
        <begin position="184"/>
        <end position="204"/>
    </location>
</feature>
<dbReference type="PANTHER" id="PTHR23306:SF3">
    <property type="entry name" value="TUMOR SUPPRESSOR PROTEIN 101"/>
    <property type="match status" value="1"/>
</dbReference>
<feature type="non-terminal residue" evidence="3">
    <location>
        <position position="1"/>
    </location>
</feature>
<dbReference type="EMBL" id="JAEPQZ010000011">
    <property type="protein sequence ID" value="KAG2175644.1"/>
    <property type="molecule type" value="Genomic_DNA"/>
</dbReference>
<sequence>ERVKCYSVYPTSKESVKNGPLTDVCFSQYRDPTRTFRDVDTVLQMYGSLKPKMDTYTYDHGDTQLLLCLYGTTPITYRSSPYNIPVAMWIPTDYPTHPPIFYVKPTSNMLVRPGMHVDVSGLCYHPYLASWKEDVANHNLVELIAIFQQVFGKEPPVYTKPSTSNQSPTNTPPPTNARMPSPIGNKTGTPPNANVSYPTSSSGSEGTAFYNISQVFSSVSCV</sequence>
<dbReference type="PANTHER" id="PTHR23306">
    <property type="entry name" value="TUMOR SUSCEPTIBILITY GENE 101 PROTEIN-RELATED"/>
    <property type="match status" value="1"/>
</dbReference>
<gene>
    <name evidence="3" type="ORF">INT43_001291</name>
</gene>